<dbReference type="Proteomes" id="UP000239757">
    <property type="component" value="Unassembled WGS sequence"/>
</dbReference>
<name>A0A2P5YXX7_GOSBA</name>
<evidence type="ECO:0000313" key="3">
    <source>
        <dbReference type="Proteomes" id="UP000239757"/>
    </source>
</evidence>
<evidence type="ECO:0000313" key="2">
    <source>
        <dbReference type="EMBL" id="PPS20422.1"/>
    </source>
</evidence>
<dbReference type="EMBL" id="KZ662699">
    <property type="protein sequence ID" value="PPS20422.1"/>
    <property type="molecule type" value="Genomic_DNA"/>
</dbReference>
<protein>
    <submittedName>
        <fullName evidence="2">Uncharacterized protein</fullName>
    </submittedName>
</protein>
<evidence type="ECO:0000256" key="1">
    <source>
        <dbReference type="SAM" id="MobiDB-lite"/>
    </source>
</evidence>
<sequence>MVSRGQCEVGHNKNKSVNVEYKPHVPYPNATRKDRSDEQFGWETKQSPFKLVILATHQKLKEMSLKEVHESFSNNGRGPIHEEQMLQIKELDEWKTHKPRMHDKPELRQNKLNTFPHQLNVGDKVLLDVADPHIVTTTQNEEIPLTVLGIFPFGTVEVSHPKFGTFKVDNTSLKPYFDESDSRNEECKLHEQP</sequence>
<gene>
    <name evidence="2" type="ORF">GOBAR_AA00152</name>
</gene>
<feature type="region of interest" description="Disordered" evidence="1">
    <location>
        <begin position="1"/>
        <end position="40"/>
    </location>
</feature>
<accession>A0A2P5YXX7</accession>
<organism evidence="2 3">
    <name type="scientific">Gossypium barbadense</name>
    <name type="common">Sea Island cotton</name>
    <name type="synonym">Hibiscus barbadensis</name>
    <dbReference type="NCBI Taxonomy" id="3634"/>
    <lineage>
        <taxon>Eukaryota</taxon>
        <taxon>Viridiplantae</taxon>
        <taxon>Streptophyta</taxon>
        <taxon>Embryophyta</taxon>
        <taxon>Tracheophyta</taxon>
        <taxon>Spermatophyta</taxon>
        <taxon>Magnoliopsida</taxon>
        <taxon>eudicotyledons</taxon>
        <taxon>Gunneridae</taxon>
        <taxon>Pentapetalae</taxon>
        <taxon>rosids</taxon>
        <taxon>malvids</taxon>
        <taxon>Malvales</taxon>
        <taxon>Malvaceae</taxon>
        <taxon>Malvoideae</taxon>
        <taxon>Gossypium</taxon>
    </lineage>
</organism>
<reference evidence="2 3" key="1">
    <citation type="submission" date="2015-01" db="EMBL/GenBank/DDBJ databases">
        <title>Genome of allotetraploid Gossypium barbadense reveals genomic plasticity and fiber elongation in cotton evolution.</title>
        <authorList>
            <person name="Chen X."/>
            <person name="Liu X."/>
            <person name="Zhao B."/>
            <person name="Zheng H."/>
            <person name="Hu Y."/>
            <person name="Lu G."/>
            <person name="Yang C."/>
            <person name="Chen J."/>
            <person name="Shan C."/>
            <person name="Zhang L."/>
            <person name="Zhou Y."/>
            <person name="Wang L."/>
            <person name="Guo W."/>
            <person name="Bai Y."/>
            <person name="Ruan J."/>
            <person name="Shangguan X."/>
            <person name="Mao Y."/>
            <person name="Jiang J."/>
            <person name="Zhu Y."/>
            <person name="Lei J."/>
            <person name="Kang H."/>
            <person name="Chen S."/>
            <person name="He X."/>
            <person name="Wang R."/>
            <person name="Wang Y."/>
            <person name="Chen J."/>
            <person name="Wang L."/>
            <person name="Yu S."/>
            <person name="Wang B."/>
            <person name="Wei J."/>
            <person name="Song S."/>
            <person name="Lu X."/>
            <person name="Gao Z."/>
            <person name="Gu W."/>
            <person name="Deng X."/>
            <person name="Ma D."/>
            <person name="Wang S."/>
            <person name="Liang W."/>
            <person name="Fang L."/>
            <person name="Cai C."/>
            <person name="Zhu X."/>
            <person name="Zhou B."/>
            <person name="Zhang Y."/>
            <person name="Chen Z."/>
            <person name="Xu S."/>
            <person name="Zhu R."/>
            <person name="Wang S."/>
            <person name="Zhang T."/>
            <person name="Zhao G."/>
        </authorList>
    </citation>
    <scope>NUCLEOTIDE SEQUENCE [LARGE SCALE GENOMIC DNA]</scope>
    <source>
        <strain evidence="3">cv. Xinhai21</strain>
        <tissue evidence="2">Leaf</tissue>
    </source>
</reference>
<dbReference type="OrthoDB" id="1937287at2759"/>
<proteinExistence type="predicted"/>
<dbReference type="AlphaFoldDB" id="A0A2P5YXX7"/>